<dbReference type="KEGG" id="afg:AFULGI_00000950"/>
<evidence type="ECO:0000313" key="3">
    <source>
        <dbReference type="Proteomes" id="UP000028501"/>
    </source>
</evidence>
<keyword evidence="1" id="KW-1133">Transmembrane helix</keyword>
<evidence type="ECO:0000313" key="2">
    <source>
        <dbReference type="EMBL" id="AIG96936.1"/>
    </source>
</evidence>
<accession>A0A075WAC1</accession>
<dbReference type="AlphaFoldDB" id="A0A075WAC1"/>
<feature type="transmembrane region" description="Helical" evidence="1">
    <location>
        <begin position="31"/>
        <end position="64"/>
    </location>
</feature>
<sequence>MKGKKFLVFISFFIILLGILDLIMEFDHRSYIIILVGLASLFASLNISISRLAIAVCIAAAVFIEAIHVSNLHYRVILYAIGSLPLIISVGSYLKGSEKGRGMR</sequence>
<keyword evidence="1" id="KW-0812">Transmembrane</keyword>
<dbReference type="GeneID" id="24793652"/>
<reference evidence="2 3" key="1">
    <citation type="submission" date="2013-07" db="EMBL/GenBank/DDBJ databases">
        <title>Genome of Archaeoglobus fulgidus.</title>
        <authorList>
            <person name="Fiebig A."/>
            <person name="Birkeland N.-K."/>
        </authorList>
    </citation>
    <scope>NUCLEOTIDE SEQUENCE [LARGE SCALE GENOMIC DNA]</scope>
    <source>
        <strain evidence="2 3">DSM 8774</strain>
    </source>
</reference>
<name>A0A075WAC1_ARCFL</name>
<dbReference type="HOGENOM" id="CLU_2243668_0_0_2"/>
<organism evidence="2 3">
    <name type="scientific">Archaeoglobus fulgidus DSM 8774</name>
    <dbReference type="NCBI Taxonomy" id="1344584"/>
    <lineage>
        <taxon>Archaea</taxon>
        <taxon>Methanobacteriati</taxon>
        <taxon>Methanobacteriota</taxon>
        <taxon>Archaeoglobi</taxon>
        <taxon>Archaeoglobales</taxon>
        <taxon>Archaeoglobaceae</taxon>
        <taxon>Archaeoglobus</taxon>
    </lineage>
</organism>
<gene>
    <name evidence="2" type="ORF">AFULGI_00000950</name>
</gene>
<feature type="transmembrane region" description="Helical" evidence="1">
    <location>
        <begin position="6"/>
        <end position="24"/>
    </location>
</feature>
<evidence type="ECO:0000256" key="1">
    <source>
        <dbReference type="SAM" id="Phobius"/>
    </source>
</evidence>
<proteinExistence type="predicted"/>
<feature type="transmembrane region" description="Helical" evidence="1">
    <location>
        <begin position="76"/>
        <end position="94"/>
    </location>
</feature>
<dbReference type="EMBL" id="CP006577">
    <property type="protein sequence ID" value="AIG96936.1"/>
    <property type="molecule type" value="Genomic_DNA"/>
</dbReference>
<dbReference type="Proteomes" id="UP000028501">
    <property type="component" value="Chromosome"/>
</dbReference>
<protein>
    <submittedName>
        <fullName evidence="2">Uncharacterized protein</fullName>
    </submittedName>
</protein>
<keyword evidence="1" id="KW-0472">Membrane</keyword>
<dbReference type="RefSeq" id="WP_048064163.1">
    <property type="nucleotide sequence ID" value="NZ_CP006577.1"/>
</dbReference>